<dbReference type="SMART" id="SM00382">
    <property type="entry name" value="AAA"/>
    <property type="match status" value="1"/>
</dbReference>
<keyword evidence="2" id="KW-0813">Transport</keyword>
<feature type="transmembrane region" description="Helical" evidence="11">
    <location>
        <begin position="166"/>
        <end position="184"/>
    </location>
</feature>
<dbReference type="EMBL" id="SMCO01000012">
    <property type="protein sequence ID" value="TCV84291.1"/>
    <property type="molecule type" value="Genomic_DNA"/>
</dbReference>
<dbReference type="Gene3D" id="3.40.50.300">
    <property type="entry name" value="P-loop containing nucleotide triphosphate hydrolases"/>
    <property type="match status" value="1"/>
</dbReference>
<dbReference type="InterPro" id="IPR027417">
    <property type="entry name" value="P-loop_NTPase"/>
</dbReference>
<keyword evidence="3" id="KW-1003">Cell membrane</keyword>
<dbReference type="SUPFAM" id="SSF52540">
    <property type="entry name" value="P-loop containing nucleoside triphosphate hydrolases"/>
    <property type="match status" value="1"/>
</dbReference>
<dbReference type="PROSITE" id="PS50929">
    <property type="entry name" value="ABC_TM1F"/>
    <property type="match status" value="1"/>
</dbReference>
<evidence type="ECO:0000256" key="1">
    <source>
        <dbReference type="ARBA" id="ARBA00004651"/>
    </source>
</evidence>
<dbReference type="GO" id="GO:0005886">
    <property type="term" value="C:plasma membrane"/>
    <property type="evidence" value="ECO:0007669"/>
    <property type="project" value="UniProtKB-SubCell"/>
</dbReference>
<evidence type="ECO:0000256" key="9">
    <source>
        <dbReference type="ARBA" id="ARBA00023055"/>
    </source>
</evidence>
<dbReference type="OrthoDB" id="8554730at2"/>
<keyword evidence="8 11" id="KW-1133">Transmembrane helix</keyword>
<dbReference type="SUPFAM" id="SSF90123">
    <property type="entry name" value="ABC transporter transmembrane region"/>
    <property type="match status" value="1"/>
</dbReference>
<protein>
    <submittedName>
        <fullName evidence="14">Subfamily B ATP-binding cassette protein MsbA</fullName>
    </submittedName>
</protein>
<keyword evidence="5" id="KW-0547">Nucleotide-binding</keyword>
<proteinExistence type="predicted"/>
<keyword evidence="10 11" id="KW-0472">Membrane</keyword>
<evidence type="ECO:0000313" key="15">
    <source>
        <dbReference type="Proteomes" id="UP000295367"/>
    </source>
</evidence>
<dbReference type="InterPro" id="IPR003439">
    <property type="entry name" value="ABC_transporter-like_ATP-bd"/>
</dbReference>
<keyword evidence="15" id="KW-1185">Reference proteome</keyword>
<evidence type="ECO:0000256" key="8">
    <source>
        <dbReference type="ARBA" id="ARBA00022989"/>
    </source>
</evidence>
<evidence type="ECO:0000256" key="7">
    <source>
        <dbReference type="ARBA" id="ARBA00022967"/>
    </source>
</evidence>
<dbReference type="CDD" id="cd18552">
    <property type="entry name" value="ABC_6TM_MsbA_like"/>
    <property type="match status" value="1"/>
</dbReference>
<evidence type="ECO:0000256" key="4">
    <source>
        <dbReference type="ARBA" id="ARBA00022692"/>
    </source>
</evidence>
<dbReference type="GO" id="GO:0016887">
    <property type="term" value="F:ATP hydrolysis activity"/>
    <property type="evidence" value="ECO:0007669"/>
    <property type="project" value="InterPro"/>
</dbReference>
<dbReference type="InterPro" id="IPR017871">
    <property type="entry name" value="ABC_transporter-like_CS"/>
</dbReference>
<feature type="domain" description="ABC transmembrane type-1" evidence="13">
    <location>
        <begin position="27"/>
        <end position="309"/>
    </location>
</feature>
<gene>
    <name evidence="14" type="ORF">EDC63_11255</name>
</gene>
<dbReference type="Pfam" id="PF00005">
    <property type="entry name" value="ABC_tran"/>
    <property type="match status" value="1"/>
</dbReference>
<dbReference type="PROSITE" id="PS00211">
    <property type="entry name" value="ABC_TRANSPORTER_1"/>
    <property type="match status" value="1"/>
</dbReference>
<dbReference type="AlphaFoldDB" id="A0A4R3XZD5"/>
<dbReference type="PROSITE" id="PS50893">
    <property type="entry name" value="ABC_TRANSPORTER_2"/>
    <property type="match status" value="1"/>
</dbReference>
<feature type="domain" description="ABC transporter" evidence="12">
    <location>
        <begin position="341"/>
        <end position="577"/>
    </location>
</feature>
<evidence type="ECO:0000256" key="10">
    <source>
        <dbReference type="ARBA" id="ARBA00023136"/>
    </source>
</evidence>
<evidence type="ECO:0000313" key="14">
    <source>
        <dbReference type="EMBL" id="TCV84291.1"/>
    </source>
</evidence>
<dbReference type="Pfam" id="PF00664">
    <property type="entry name" value="ABC_membrane"/>
    <property type="match status" value="1"/>
</dbReference>
<comment type="subcellular location">
    <subcellularLocation>
        <location evidence="1">Cell membrane</location>
        <topology evidence="1">Multi-pass membrane protein</topology>
    </subcellularLocation>
</comment>
<comment type="caution">
    <text evidence="14">The sequence shown here is derived from an EMBL/GenBank/DDBJ whole genome shotgun (WGS) entry which is preliminary data.</text>
</comment>
<dbReference type="InterPro" id="IPR039421">
    <property type="entry name" value="Type_1_exporter"/>
</dbReference>
<evidence type="ECO:0000256" key="11">
    <source>
        <dbReference type="SAM" id="Phobius"/>
    </source>
</evidence>
<dbReference type="InterPro" id="IPR003593">
    <property type="entry name" value="AAA+_ATPase"/>
</dbReference>
<dbReference type="GO" id="GO:0015421">
    <property type="term" value="F:ABC-type oligopeptide transporter activity"/>
    <property type="evidence" value="ECO:0007669"/>
    <property type="project" value="TreeGrafter"/>
</dbReference>
<feature type="transmembrane region" description="Helical" evidence="11">
    <location>
        <begin position="21"/>
        <end position="42"/>
    </location>
</feature>
<dbReference type="InterPro" id="IPR011917">
    <property type="entry name" value="ABC_transpr_lipidA"/>
</dbReference>
<feature type="transmembrane region" description="Helical" evidence="11">
    <location>
        <begin position="62"/>
        <end position="80"/>
    </location>
</feature>
<accession>A0A4R3XZD5</accession>
<evidence type="ECO:0000256" key="3">
    <source>
        <dbReference type="ARBA" id="ARBA00022475"/>
    </source>
</evidence>
<feature type="transmembrane region" description="Helical" evidence="11">
    <location>
        <begin position="141"/>
        <end position="160"/>
    </location>
</feature>
<dbReference type="FunFam" id="3.40.50.300:FF:000218">
    <property type="entry name" value="Multidrug ABC transporter ATP-binding protein"/>
    <property type="match status" value="1"/>
</dbReference>
<dbReference type="GO" id="GO:0034040">
    <property type="term" value="F:ATPase-coupled lipid transmembrane transporter activity"/>
    <property type="evidence" value="ECO:0007669"/>
    <property type="project" value="InterPro"/>
</dbReference>
<evidence type="ECO:0000256" key="5">
    <source>
        <dbReference type="ARBA" id="ARBA00022741"/>
    </source>
</evidence>
<dbReference type="PANTHER" id="PTHR43394:SF1">
    <property type="entry name" value="ATP-BINDING CASSETTE SUB-FAMILY B MEMBER 10, MITOCHONDRIAL"/>
    <property type="match status" value="1"/>
</dbReference>
<keyword evidence="4 11" id="KW-0812">Transmembrane</keyword>
<evidence type="ECO:0000259" key="12">
    <source>
        <dbReference type="PROSITE" id="PS50893"/>
    </source>
</evidence>
<dbReference type="InterPro" id="IPR011527">
    <property type="entry name" value="ABC1_TM_dom"/>
</dbReference>
<dbReference type="PANTHER" id="PTHR43394">
    <property type="entry name" value="ATP-DEPENDENT PERMEASE MDL1, MITOCHONDRIAL"/>
    <property type="match status" value="1"/>
</dbReference>
<dbReference type="Proteomes" id="UP000295367">
    <property type="component" value="Unassembled WGS sequence"/>
</dbReference>
<keyword evidence="7" id="KW-1278">Translocase</keyword>
<sequence length="588" mass="64409">MANSEMSSKDLYLRLLRYILPYWRVFAVSVVSTIAVAATEPALPALLKPLLDGSFVNRDQTLIKLIPLLLIGLFLLRGIFTFTSNYTVNWVSTKLVTDLRNLMFQKLITLPTPYYDNASSGEVIANVAFNVSQVTSAGTNVITVLVRDFFTVLGLLGWMLYLNWKLTLIAFAIAPITALIVRLFSKRLREMSRSSQSALGDITHVLDETLGAHKVVKVFGGQDYEIKRFSEATNRARRFSMKQTVAASANVPLVQLVAAIALALIIYFATLQSSGNQTTVGGFVSFITAMLMLLAPVKRLTGVSEALQRGLAAAEIVFALLDKEPEPDSGTIEIPHTQGALEFQNINLEYEAGSHNLALKDFSLKIAPGETVALVGQSGSGKTSLVNLIPRFYHPTSGQILLDGYDTTTIKLTSLRSHIAFVSQDVVLFNDTVAANIAYGQQQATIEAITAAAEAAHAMEFIHEMPQGLQTLVGENGVKLSGGQRQRIAIARAILKNAPILILDEATSALDTQSERHVQAALENLMQNRTTIVIAHRLSTIENADRIVVMQKGRIVEIGNHRKLIEQNGVYANLHRIQFVHENTQTAQ</sequence>
<feature type="transmembrane region" description="Helical" evidence="11">
    <location>
        <begin position="280"/>
        <end position="297"/>
    </location>
</feature>
<evidence type="ECO:0000256" key="6">
    <source>
        <dbReference type="ARBA" id="ARBA00022840"/>
    </source>
</evidence>
<evidence type="ECO:0000259" key="13">
    <source>
        <dbReference type="PROSITE" id="PS50929"/>
    </source>
</evidence>
<evidence type="ECO:0000256" key="2">
    <source>
        <dbReference type="ARBA" id="ARBA00022448"/>
    </source>
</evidence>
<reference evidence="14 15" key="1">
    <citation type="submission" date="2019-03" db="EMBL/GenBank/DDBJ databases">
        <title>Genomic Encyclopedia of Type Strains, Phase IV (KMG-IV): sequencing the most valuable type-strain genomes for metagenomic binning, comparative biology and taxonomic classification.</title>
        <authorList>
            <person name="Goeker M."/>
        </authorList>
    </citation>
    <scope>NUCLEOTIDE SEQUENCE [LARGE SCALE GENOMIC DNA]</scope>
    <source>
        <strain evidence="14 15">DSM 100309</strain>
    </source>
</reference>
<dbReference type="Gene3D" id="1.20.1560.10">
    <property type="entry name" value="ABC transporter type 1, transmembrane domain"/>
    <property type="match status" value="1"/>
</dbReference>
<feature type="transmembrane region" description="Helical" evidence="11">
    <location>
        <begin position="245"/>
        <end position="268"/>
    </location>
</feature>
<dbReference type="GO" id="GO:0005524">
    <property type="term" value="F:ATP binding"/>
    <property type="evidence" value="ECO:0007669"/>
    <property type="project" value="UniProtKB-KW"/>
</dbReference>
<dbReference type="NCBIfam" id="TIGR02203">
    <property type="entry name" value="MsbA_lipidA"/>
    <property type="match status" value="1"/>
</dbReference>
<keyword evidence="9" id="KW-0445">Lipid transport</keyword>
<keyword evidence="6 14" id="KW-0067">ATP-binding</keyword>
<name>A0A4R3XZD5_9PROT</name>
<dbReference type="InterPro" id="IPR036640">
    <property type="entry name" value="ABC1_TM_sf"/>
</dbReference>
<organism evidence="14 15">
    <name type="scientific">Sulfurirhabdus autotrophica</name>
    <dbReference type="NCBI Taxonomy" id="1706046"/>
    <lineage>
        <taxon>Bacteria</taxon>
        <taxon>Pseudomonadati</taxon>
        <taxon>Pseudomonadota</taxon>
        <taxon>Betaproteobacteria</taxon>
        <taxon>Nitrosomonadales</taxon>
        <taxon>Sulfuricellaceae</taxon>
        <taxon>Sulfurirhabdus</taxon>
    </lineage>
</organism>